<dbReference type="Pfam" id="PF00440">
    <property type="entry name" value="TetR_N"/>
    <property type="match status" value="1"/>
</dbReference>
<dbReference type="Gene3D" id="1.10.357.10">
    <property type="entry name" value="Tetracycline Repressor, domain 2"/>
    <property type="match status" value="1"/>
</dbReference>
<dbReference type="Pfam" id="PF02909">
    <property type="entry name" value="TetR_C_1"/>
    <property type="match status" value="1"/>
</dbReference>
<evidence type="ECO:0000256" key="4">
    <source>
        <dbReference type="PROSITE-ProRule" id="PRU00335"/>
    </source>
</evidence>
<dbReference type="InterPro" id="IPR036271">
    <property type="entry name" value="Tet_transcr_reg_TetR-rel_C_sf"/>
</dbReference>
<evidence type="ECO:0000313" key="6">
    <source>
        <dbReference type="EMBL" id="MDT0345711.1"/>
    </source>
</evidence>
<evidence type="ECO:0000259" key="5">
    <source>
        <dbReference type="PROSITE" id="PS50977"/>
    </source>
</evidence>
<dbReference type="InterPro" id="IPR004111">
    <property type="entry name" value="Repressor_TetR_C"/>
</dbReference>
<accession>A0ABU2MVN4</accession>
<comment type="caution">
    <text evidence="6">The sequence shown here is derived from an EMBL/GenBank/DDBJ whole genome shotgun (WGS) entry which is preliminary data.</text>
</comment>
<feature type="DNA-binding region" description="H-T-H motif" evidence="4">
    <location>
        <begin position="38"/>
        <end position="57"/>
    </location>
</feature>
<keyword evidence="7" id="KW-1185">Reference proteome</keyword>
<dbReference type="PROSITE" id="PS50977">
    <property type="entry name" value="HTH_TETR_2"/>
    <property type="match status" value="1"/>
</dbReference>
<proteinExistence type="predicted"/>
<dbReference type="InterPro" id="IPR009057">
    <property type="entry name" value="Homeodomain-like_sf"/>
</dbReference>
<evidence type="ECO:0000256" key="2">
    <source>
        <dbReference type="ARBA" id="ARBA00023125"/>
    </source>
</evidence>
<dbReference type="SUPFAM" id="SSF48498">
    <property type="entry name" value="Tetracyclin repressor-like, C-terminal domain"/>
    <property type="match status" value="1"/>
</dbReference>
<dbReference type="Proteomes" id="UP001183246">
    <property type="component" value="Unassembled WGS sequence"/>
</dbReference>
<reference evidence="7" key="1">
    <citation type="submission" date="2023-07" db="EMBL/GenBank/DDBJ databases">
        <title>30 novel species of actinomycetes from the DSMZ collection.</title>
        <authorList>
            <person name="Nouioui I."/>
        </authorList>
    </citation>
    <scope>NUCLEOTIDE SEQUENCE [LARGE SCALE GENOMIC DNA]</scope>
    <source>
        <strain evidence="7">DSM 44938</strain>
    </source>
</reference>
<keyword evidence="2 4" id="KW-0238">DNA-binding</keyword>
<evidence type="ECO:0000256" key="3">
    <source>
        <dbReference type="ARBA" id="ARBA00023163"/>
    </source>
</evidence>
<dbReference type="SUPFAM" id="SSF46689">
    <property type="entry name" value="Homeodomain-like"/>
    <property type="match status" value="1"/>
</dbReference>
<keyword evidence="1" id="KW-0805">Transcription regulation</keyword>
<protein>
    <submittedName>
        <fullName evidence="6">TetR/AcrR family transcriptional regulator</fullName>
    </submittedName>
</protein>
<name>A0ABU2MVN4_9ACTN</name>
<dbReference type="EMBL" id="JAVREL010000015">
    <property type="protein sequence ID" value="MDT0345711.1"/>
    <property type="molecule type" value="Genomic_DNA"/>
</dbReference>
<evidence type="ECO:0000256" key="1">
    <source>
        <dbReference type="ARBA" id="ARBA00023015"/>
    </source>
</evidence>
<dbReference type="InterPro" id="IPR001647">
    <property type="entry name" value="HTH_TetR"/>
</dbReference>
<feature type="domain" description="HTH tetR-type" evidence="5">
    <location>
        <begin position="15"/>
        <end position="75"/>
    </location>
</feature>
<keyword evidence="3" id="KW-0804">Transcription</keyword>
<evidence type="ECO:0000313" key="7">
    <source>
        <dbReference type="Proteomes" id="UP001183246"/>
    </source>
</evidence>
<dbReference type="PANTHER" id="PTHR30055:SF151">
    <property type="entry name" value="TRANSCRIPTIONAL REGULATORY PROTEIN"/>
    <property type="match status" value="1"/>
</dbReference>
<dbReference type="RefSeq" id="WP_311706843.1">
    <property type="nucleotide sequence ID" value="NZ_JAVREL010000015.1"/>
</dbReference>
<organism evidence="6 7">
    <name type="scientific">Streptomyces litchfieldiae</name>
    <dbReference type="NCBI Taxonomy" id="3075543"/>
    <lineage>
        <taxon>Bacteria</taxon>
        <taxon>Bacillati</taxon>
        <taxon>Actinomycetota</taxon>
        <taxon>Actinomycetes</taxon>
        <taxon>Kitasatosporales</taxon>
        <taxon>Streptomycetaceae</taxon>
        <taxon>Streptomyces</taxon>
    </lineage>
</organism>
<gene>
    <name evidence="6" type="ORF">RM590_24405</name>
</gene>
<dbReference type="PANTHER" id="PTHR30055">
    <property type="entry name" value="HTH-TYPE TRANSCRIPTIONAL REGULATOR RUTR"/>
    <property type="match status" value="1"/>
</dbReference>
<dbReference type="InterPro" id="IPR050109">
    <property type="entry name" value="HTH-type_TetR-like_transc_reg"/>
</dbReference>
<sequence length="216" mass="23569">MTSSRRPTTRRPRRQLNRTAIVAEALRLVRAEGLAAVTMRRLAEELGTAPMSLYRHVEDRQALLIAMLDEVAQSVSRSVPPPVADPRSEITAVLTAIHDALRQDPWAVRLIVSQRLAGPSILPLLERLFAALGTAGLSPRDSMVAYGLLWQYTAGELLHTHPETTGNFAAEMTRAASPETYPALAAAMAAFAAGPPGDWFPENLQRLLDGLLHPRV</sequence>